<dbReference type="SUPFAM" id="SSF54211">
    <property type="entry name" value="Ribosomal protein S5 domain 2-like"/>
    <property type="match status" value="1"/>
</dbReference>
<feature type="domain" description="GHMP kinase N-terminal" evidence="13">
    <location>
        <begin position="101"/>
        <end position="182"/>
    </location>
</feature>
<dbReference type="PRINTS" id="PR00473">
    <property type="entry name" value="GALCTOKINASE"/>
</dbReference>
<comment type="subcellular location">
    <subcellularLocation>
        <location evidence="11">Cytoplasm</location>
    </subcellularLocation>
</comment>
<reference evidence="16 17" key="1">
    <citation type="submission" date="2015-11" db="EMBL/GenBank/DDBJ databases">
        <title>Draft genome sequences of new species of the genus Lactobacillus isolated from orchardgrass silage.</title>
        <authorList>
            <person name="Tohno M."/>
            <person name="Tanizawa Y."/>
            <person name="Arita M."/>
        </authorList>
    </citation>
    <scope>NUCLEOTIDE SEQUENCE [LARGE SCALE GENOMIC DNA]</scope>
    <source>
        <strain evidence="16 17">IWT5</strain>
    </source>
</reference>
<evidence type="ECO:0000256" key="8">
    <source>
        <dbReference type="ARBA" id="ARBA00022842"/>
    </source>
</evidence>
<evidence type="ECO:0000256" key="4">
    <source>
        <dbReference type="ARBA" id="ARBA00022723"/>
    </source>
</evidence>
<evidence type="ECO:0000259" key="15">
    <source>
        <dbReference type="Pfam" id="PF10509"/>
    </source>
</evidence>
<evidence type="ECO:0000256" key="11">
    <source>
        <dbReference type="HAMAP-Rule" id="MF_00246"/>
    </source>
</evidence>
<organism evidence="16 17">
    <name type="scientific">Secundilactobacillus silagincola</name>
    <dbReference type="NCBI Taxonomy" id="1714681"/>
    <lineage>
        <taxon>Bacteria</taxon>
        <taxon>Bacillati</taxon>
        <taxon>Bacillota</taxon>
        <taxon>Bacilli</taxon>
        <taxon>Lactobacillales</taxon>
        <taxon>Lactobacillaceae</taxon>
        <taxon>Secundilactobacillus</taxon>
    </lineage>
</organism>
<dbReference type="EC" id="2.7.1.6" evidence="11 12"/>
<dbReference type="PIRSF" id="PIRSF000530">
    <property type="entry name" value="Galactokinase"/>
    <property type="match status" value="1"/>
</dbReference>
<dbReference type="NCBIfam" id="NF003705">
    <property type="entry name" value="PRK05322.1"/>
    <property type="match status" value="1"/>
</dbReference>
<dbReference type="HAMAP" id="MF_00246">
    <property type="entry name" value="Galactokinase"/>
    <property type="match status" value="1"/>
</dbReference>
<evidence type="ECO:0000259" key="13">
    <source>
        <dbReference type="Pfam" id="PF00288"/>
    </source>
</evidence>
<dbReference type="Pfam" id="PF10509">
    <property type="entry name" value="GalKase_gal_bdg"/>
    <property type="match status" value="1"/>
</dbReference>
<dbReference type="InterPro" id="IPR022963">
    <property type="entry name" value="Galactokinase_bac"/>
</dbReference>
<keyword evidence="4 11" id="KW-0479">Metal-binding</keyword>
<gene>
    <name evidence="11 16" type="primary">galK</name>
    <name evidence="16" type="ORF">IWT5_00531</name>
</gene>
<dbReference type="InterPro" id="IPR020568">
    <property type="entry name" value="Ribosomal_Su5_D2-typ_SF"/>
</dbReference>
<keyword evidence="10 11" id="KW-0119">Carbohydrate metabolism</keyword>
<keyword evidence="7 11" id="KW-0067">ATP-binding</keyword>
<dbReference type="InterPro" id="IPR006204">
    <property type="entry name" value="GHMP_kinase_N_dom"/>
</dbReference>
<evidence type="ECO:0000256" key="3">
    <source>
        <dbReference type="ARBA" id="ARBA00022679"/>
    </source>
</evidence>
<protein>
    <recommendedName>
        <fullName evidence="11 12">Galactokinase</fullName>
        <ecNumber evidence="11 12">2.7.1.6</ecNumber>
    </recommendedName>
    <alternativeName>
        <fullName evidence="11">Galactose kinase</fullName>
    </alternativeName>
</protein>
<dbReference type="InterPro" id="IPR013750">
    <property type="entry name" value="GHMP_kinase_C_dom"/>
</dbReference>
<dbReference type="InterPro" id="IPR006206">
    <property type="entry name" value="Mevalonate/galactokinase"/>
</dbReference>
<comment type="pathway">
    <text evidence="11">Carbohydrate metabolism; galactose metabolism.</text>
</comment>
<evidence type="ECO:0000256" key="12">
    <source>
        <dbReference type="NCBIfam" id="TIGR00131"/>
    </source>
</evidence>
<evidence type="ECO:0000256" key="6">
    <source>
        <dbReference type="ARBA" id="ARBA00022777"/>
    </source>
</evidence>
<proteinExistence type="inferred from homology"/>
<sequence>MDYQSLKEEFNKAFGYEGERVYFSPGRINLIGEHTDYNGGHVFPCAITMGTYGVYAARKDDQVRLYSANLPDAGILTFPIDKLDFDKNDSWAKFPRGVMYEMAKQGKTVDHGFDLFVHGDLPDASGLSSSASIELLIGNILNQEFNWGVDQMTLIKNGQAVENDYLGLNTGILDQFAIGMGKKNQAVLLDANTMKYEYVPVELGDNVIVIMNTNKRRELTDSKYNERRSECEKAVALLQKGGVDVKTLGDLSQEEFDKDAYLVNDDTLIKRARHAVIENQRTLRAKKALSNGQLEEFGKLVNASHVSLHYDYEVTGKELDTLAETAWKQPGVLGARMTGAGFGGCAIAIVNKANVDDFIKNVGDVYKKEIGYEASFYVASIGDGPKEIKA</sequence>
<dbReference type="Gene3D" id="3.30.70.890">
    <property type="entry name" value="GHMP kinase, C-terminal domain"/>
    <property type="match status" value="1"/>
</dbReference>
<dbReference type="AlphaFoldDB" id="A0A1Z5H4P0"/>
<keyword evidence="3 11" id="KW-0808">Transferase</keyword>
<dbReference type="GO" id="GO:0005524">
    <property type="term" value="F:ATP binding"/>
    <property type="evidence" value="ECO:0007669"/>
    <property type="project" value="UniProtKB-UniRule"/>
</dbReference>
<dbReference type="FunFam" id="3.30.230.10:FF:000017">
    <property type="entry name" value="Galactokinase"/>
    <property type="match status" value="1"/>
</dbReference>
<dbReference type="RefSeq" id="WP_098823777.1">
    <property type="nucleotide sequence ID" value="NZ_BCMJ01000002.1"/>
</dbReference>
<feature type="binding site" evidence="11">
    <location>
        <begin position="124"/>
        <end position="130"/>
    </location>
    <ligand>
        <name>ATP</name>
        <dbReference type="ChEBI" id="CHEBI:30616"/>
    </ligand>
</feature>
<comment type="function">
    <text evidence="11">Catalyzes the transfer of the gamma-phosphate of ATP to D-galactose to form alpha-D-galactose-1-phosphate (Gal-1-P).</text>
</comment>
<feature type="binding site" evidence="11">
    <location>
        <position position="130"/>
    </location>
    <ligand>
        <name>Mg(2+)</name>
        <dbReference type="ChEBI" id="CHEBI:18420"/>
    </ligand>
</feature>
<feature type="site" description="Transition state stabilizer" evidence="11">
    <location>
        <position position="27"/>
    </location>
</feature>
<evidence type="ECO:0000259" key="14">
    <source>
        <dbReference type="Pfam" id="PF08544"/>
    </source>
</evidence>
<evidence type="ECO:0000256" key="5">
    <source>
        <dbReference type="ARBA" id="ARBA00022741"/>
    </source>
</evidence>
<dbReference type="GO" id="GO:0005829">
    <property type="term" value="C:cytosol"/>
    <property type="evidence" value="ECO:0007669"/>
    <property type="project" value="TreeGrafter"/>
</dbReference>
<evidence type="ECO:0000313" key="16">
    <source>
        <dbReference type="EMBL" id="GAT18258.1"/>
    </source>
</evidence>
<keyword evidence="2 11" id="KW-0963">Cytoplasm</keyword>
<dbReference type="InterPro" id="IPR014721">
    <property type="entry name" value="Ribsml_uS5_D2-typ_fold_subgr"/>
</dbReference>
<dbReference type="InterPro" id="IPR019539">
    <property type="entry name" value="GalKase_N"/>
</dbReference>
<keyword evidence="6 11" id="KW-0418">Kinase</keyword>
<evidence type="ECO:0000256" key="10">
    <source>
        <dbReference type="ARBA" id="ARBA00023277"/>
    </source>
</evidence>
<evidence type="ECO:0000256" key="7">
    <source>
        <dbReference type="ARBA" id="ARBA00022840"/>
    </source>
</evidence>
<dbReference type="Proteomes" id="UP000223370">
    <property type="component" value="Unassembled WGS sequence"/>
</dbReference>
<dbReference type="PROSITE" id="PS00627">
    <property type="entry name" value="GHMP_KINASES_ATP"/>
    <property type="match status" value="1"/>
</dbReference>
<evidence type="ECO:0000313" key="17">
    <source>
        <dbReference type="Proteomes" id="UP000223370"/>
    </source>
</evidence>
<dbReference type="InterPro" id="IPR019741">
    <property type="entry name" value="Galactokinase_CS"/>
</dbReference>
<dbReference type="GO" id="GO:0000287">
    <property type="term" value="F:magnesium ion binding"/>
    <property type="evidence" value="ECO:0007669"/>
    <property type="project" value="UniProtKB-UniRule"/>
</dbReference>
<evidence type="ECO:0000256" key="2">
    <source>
        <dbReference type="ARBA" id="ARBA00022490"/>
    </source>
</evidence>
<evidence type="ECO:0000256" key="1">
    <source>
        <dbReference type="ARBA" id="ARBA00006566"/>
    </source>
</evidence>
<dbReference type="GO" id="GO:0004335">
    <property type="term" value="F:galactokinase activity"/>
    <property type="evidence" value="ECO:0007669"/>
    <property type="project" value="UniProtKB-UniRule"/>
</dbReference>
<dbReference type="SUPFAM" id="SSF55060">
    <property type="entry name" value="GHMP Kinase, C-terminal domain"/>
    <property type="match status" value="1"/>
</dbReference>
<dbReference type="EMBL" id="BCMJ01000002">
    <property type="protein sequence ID" value="GAT18258.1"/>
    <property type="molecule type" value="Genomic_DNA"/>
</dbReference>
<feature type="domain" description="Galactokinase N-terminal" evidence="15">
    <location>
        <begin position="8"/>
        <end position="55"/>
    </location>
</feature>
<dbReference type="Pfam" id="PF00288">
    <property type="entry name" value="GHMP_kinases_N"/>
    <property type="match status" value="1"/>
</dbReference>
<dbReference type="OrthoDB" id="250531at2"/>
<dbReference type="PANTHER" id="PTHR10457">
    <property type="entry name" value="MEVALONATE KINASE/GALACTOKINASE"/>
    <property type="match status" value="1"/>
</dbReference>
<comment type="similarity">
    <text evidence="1 11">Belongs to the GHMP kinase family. GalK subfamily.</text>
</comment>
<dbReference type="NCBIfam" id="TIGR00131">
    <property type="entry name" value="gal_kin"/>
    <property type="match status" value="1"/>
</dbReference>
<dbReference type="PANTHER" id="PTHR10457:SF7">
    <property type="entry name" value="GALACTOKINASE-RELATED"/>
    <property type="match status" value="1"/>
</dbReference>
<comment type="caution">
    <text evidence="16">The sequence shown here is derived from an EMBL/GenBank/DDBJ whole genome shotgun (WGS) entry which is preliminary data.</text>
</comment>
<feature type="domain" description="GHMP kinase C-terminal" evidence="14">
    <location>
        <begin position="286"/>
        <end position="367"/>
    </location>
</feature>
<keyword evidence="9 11" id="KW-0299">Galactose metabolism</keyword>
<dbReference type="Gene3D" id="3.30.230.10">
    <property type="match status" value="1"/>
</dbReference>
<dbReference type="GO" id="GO:0006012">
    <property type="term" value="P:galactose metabolic process"/>
    <property type="evidence" value="ECO:0007669"/>
    <property type="project" value="UniProtKB-UniRule"/>
</dbReference>
<dbReference type="FunFam" id="3.30.70.890:FF:000001">
    <property type="entry name" value="Galactokinase"/>
    <property type="match status" value="1"/>
</dbReference>
<feature type="binding site" evidence="11">
    <location>
        <position position="162"/>
    </location>
    <ligand>
        <name>Mg(2+)</name>
        <dbReference type="ChEBI" id="CHEBI:18420"/>
    </ligand>
</feature>
<dbReference type="UniPathway" id="UPA00214"/>
<feature type="binding site" evidence="11">
    <location>
        <position position="67"/>
    </location>
    <ligand>
        <name>ATP</name>
        <dbReference type="ChEBI" id="CHEBI:30616"/>
    </ligand>
</feature>
<dbReference type="Pfam" id="PF08544">
    <property type="entry name" value="GHMP_kinases_C"/>
    <property type="match status" value="1"/>
</dbReference>
<feature type="binding site" evidence="11">
    <location>
        <begin position="33"/>
        <end position="36"/>
    </location>
    <ligand>
        <name>substrate</name>
    </ligand>
</feature>
<keyword evidence="17" id="KW-1185">Reference proteome</keyword>
<feature type="binding site" evidence="11">
    <location>
        <position position="224"/>
    </location>
    <ligand>
        <name>substrate</name>
    </ligand>
</feature>
<keyword evidence="5 11" id="KW-0547">Nucleotide-binding</keyword>
<dbReference type="InterPro" id="IPR036554">
    <property type="entry name" value="GHMP_kinase_C_sf"/>
</dbReference>
<dbReference type="PROSITE" id="PS00106">
    <property type="entry name" value="GALACTOKINASE"/>
    <property type="match status" value="1"/>
</dbReference>
<dbReference type="InterPro" id="IPR006203">
    <property type="entry name" value="GHMP_knse_ATP-bd_CS"/>
</dbReference>
<dbReference type="InterPro" id="IPR000705">
    <property type="entry name" value="Galactokinase"/>
</dbReference>
<feature type="active site" description="Proton acceptor" evidence="11">
    <location>
        <position position="174"/>
    </location>
</feature>
<accession>A0A1Z5H4P0</accession>
<dbReference type="PRINTS" id="PR00959">
    <property type="entry name" value="MEVGALKINASE"/>
</dbReference>
<keyword evidence="8 11" id="KW-0460">Magnesium</keyword>
<name>A0A1Z5H4P0_9LACO</name>
<evidence type="ECO:0000256" key="9">
    <source>
        <dbReference type="ARBA" id="ARBA00023144"/>
    </source>
</evidence>
<comment type="catalytic activity">
    <reaction evidence="11">
        <text>alpha-D-galactose + ATP = alpha-D-galactose 1-phosphate + ADP + H(+)</text>
        <dbReference type="Rhea" id="RHEA:13553"/>
        <dbReference type="ChEBI" id="CHEBI:15378"/>
        <dbReference type="ChEBI" id="CHEBI:28061"/>
        <dbReference type="ChEBI" id="CHEBI:30616"/>
        <dbReference type="ChEBI" id="CHEBI:58336"/>
        <dbReference type="ChEBI" id="CHEBI:456216"/>
        <dbReference type="EC" id="2.7.1.6"/>
    </reaction>
</comment>